<dbReference type="SUPFAM" id="SSF55729">
    <property type="entry name" value="Acyl-CoA N-acyltransferases (Nat)"/>
    <property type="match status" value="3"/>
</dbReference>
<evidence type="ECO:0000256" key="2">
    <source>
        <dbReference type="ARBA" id="ARBA00012923"/>
    </source>
</evidence>
<evidence type="ECO:0000259" key="8">
    <source>
        <dbReference type="Pfam" id="PF01233"/>
    </source>
</evidence>
<feature type="region of interest" description="Disordered" evidence="7">
    <location>
        <begin position="1"/>
        <end position="37"/>
    </location>
</feature>
<evidence type="ECO:0000256" key="7">
    <source>
        <dbReference type="SAM" id="MobiDB-lite"/>
    </source>
</evidence>
<feature type="domain" description="Glycylpeptide N-tetradecanoyltransferase N-terminal" evidence="8">
    <location>
        <begin position="86"/>
        <end position="244"/>
    </location>
</feature>
<reference evidence="11" key="1">
    <citation type="submission" date="2021-01" db="EMBL/GenBank/DDBJ databases">
        <authorList>
            <person name="Bezrukov I."/>
        </authorList>
    </citation>
    <scope>NUCLEOTIDE SEQUENCE</scope>
</reference>
<organism evidence="11 12">
    <name type="scientific">Arabidopsis arenosa</name>
    <name type="common">Sand rock-cress</name>
    <name type="synonym">Cardaminopsis arenosa</name>
    <dbReference type="NCBI Taxonomy" id="38785"/>
    <lineage>
        <taxon>Eukaryota</taxon>
        <taxon>Viridiplantae</taxon>
        <taxon>Streptophyta</taxon>
        <taxon>Embryophyta</taxon>
        <taxon>Tracheophyta</taxon>
        <taxon>Spermatophyta</taxon>
        <taxon>Magnoliopsida</taxon>
        <taxon>eudicotyledons</taxon>
        <taxon>Gunneridae</taxon>
        <taxon>Pentapetalae</taxon>
        <taxon>rosids</taxon>
        <taxon>malvids</taxon>
        <taxon>Brassicales</taxon>
        <taxon>Brassicaceae</taxon>
        <taxon>Camelineae</taxon>
        <taxon>Arabidopsis</taxon>
    </lineage>
</organism>
<dbReference type="Proteomes" id="UP000682877">
    <property type="component" value="Chromosome 4"/>
</dbReference>
<proteinExistence type="inferred from homology"/>
<dbReference type="EC" id="2.3.1.97" evidence="2 5"/>
<evidence type="ECO:0000256" key="4">
    <source>
        <dbReference type="ARBA" id="ARBA00023315"/>
    </source>
</evidence>
<keyword evidence="4 5" id="KW-0012">Acyltransferase</keyword>
<evidence type="ECO:0000256" key="6">
    <source>
        <dbReference type="RuleBase" id="RU004178"/>
    </source>
</evidence>
<sequence length="760" mass="87431">MKPSDVVNASDRAEHGKSSQIQSQNMSQFQPISKEKKADQIVEVNPVAKDDTSVPRLPNSVTHKFWETQLVGQFKDIGDKSLPEGPVEPATPLSEVKQEPYNLPSPYEWTTCDLNSDDMCSEVYNFLKVHHPDDGYLFEETYSREFLRWALCPPGYHQSWHIGVRAKTSKKLVAFISGVPERIRVHDEVVKMAKINFLCVHKKLRSKRLAPVMIKEVTRMVHLQNIWQAAYSLPDIRATPVTTCQYWVRMLNPKKLIDVGFSCLRDRMTMNRTVKLYKLPDTPITPGFREMEGRDVPAVTELLRNYLSQFGVATDFDENDVEHWLLPRENVVYSYVVETHDVITDLCSFYTVPLTVVGNPKYKTVECAYSYYNVATKTLLPQLMNDVLIVSKQKGFDVLYALDVMHNESFLKELKFDLADAQMHYYLYNYRLRTALKPSELGIIPAEVMAALEPIKDNEEANLGMIDESKNFSFFTKEDVRPIFWANRPKSYISRTKGWEDFPQGWWGDSRSASYGALLDHQFSRPRARDKKLQQEWVVPLKRWGGPVGYVYQKAYLEFFCSKEKLDAVVEKCKALPSITYMAVNKGENWVSNAAQSDVNAVTWGVFPAKEIIQPTIVDPASFKVWKDEAFETWSRSWANLYPEADPSKICFLRISTFHCFVLGVIQLTIDDNNPKYETVECAYSYYNVATRTSLPQLMKDALIVSKQQGCDVFYALNVMHNETFVNELKFYLGDAQMQFYLFNHPLRSALKPSEIGLVC</sequence>
<dbReference type="GO" id="GO:0005737">
    <property type="term" value="C:cytoplasm"/>
    <property type="evidence" value="ECO:0007669"/>
    <property type="project" value="TreeGrafter"/>
</dbReference>
<comment type="similarity">
    <text evidence="1 6">Belongs to the NMT family.</text>
</comment>
<keyword evidence="12" id="KW-1185">Reference proteome</keyword>
<comment type="catalytic activity">
    <reaction evidence="5">
        <text>N-terminal glycyl-[protein] + tetradecanoyl-CoA = N-tetradecanoylglycyl-[protein] + CoA + H(+)</text>
        <dbReference type="Rhea" id="RHEA:15521"/>
        <dbReference type="Rhea" id="RHEA-COMP:12666"/>
        <dbReference type="Rhea" id="RHEA-COMP:12667"/>
        <dbReference type="ChEBI" id="CHEBI:15378"/>
        <dbReference type="ChEBI" id="CHEBI:57287"/>
        <dbReference type="ChEBI" id="CHEBI:57385"/>
        <dbReference type="ChEBI" id="CHEBI:64723"/>
        <dbReference type="ChEBI" id="CHEBI:133050"/>
        <dbReference type="EC" id="2.3.1.97"/>
    </reaction>
</comment>
<dbReference type="InterPro" id="IPR022677">
    <property type="entry name" value="NMT_C"/>
</dbReference>
<keyword evidence="3 5" id="KW-0808">Transferase</keyword>
<dbReference type="Pfam" id="PF01233">
    <property type="entry name" value="NMT"/>
    <property type="match status" value="1"/>
</dbReference>
<feature type="domain" description="Glycylpeptide N-tetradecanoyltransferase C-terminal" evidence="9">
    <location>
        <begin position="258"/>
        <end position="438"/>
    </location>
</feature>
<dbReference type="AlphaFoldDB" id="A0A8S2A791"/>
<feature type="domain" description="Glycylpeptide N-tetradecanoyltransferase C-terminal" evidence="9">
    <location>
        <begin position="673"/>
        <end position="755"/>
    </location>
</feature>
<evidence type="ECO:0000313" key="11">
    <source>
        <dbReference type="EMBL" id="CAE6048697.1"/>
    </source>
</evidence>
<accession>A0A8S2A791</accession>
<dbReference type="Pfam" id="PF21895">
    <property type="entry name" value="MTHFR_C"/>
    <property type="match status" value="2"/>
</dbReference>
<feature type="domain" description="MTHFR SAM-binding regulatory" evidence="10">
    <location>
        <begin position="476"/>
        <end position="523"/>
    </location>
</feature>
<dbReference type="InterPro" id="IPR053806">
    <property type="entry name" value="MTHFR_C"/>
</dbReference>
<protein>
    <recommendedName>
        <fullName evidence="2 5">Glycylpeptide N-tetradecanoyltransferase</fullName>
        <ecNumber evidence="2 5">2.3.1.97</ecNumber>
    </recommendedName>
</protein>
<dbReference type="Pfam" id="PF02799">
    <property type="entry name" value="NMT_C"/>
    <property type="match status" value="2"/>
</dbReference>
<name>A0A8S2A791_ARAAE</name>
<dbReference type="InterPro" id="IPR000903">
    <property type="entry name" value="NMT"/>
</dbReference>
<evidence type="ECO:0000256" key="5">
    <source>
        <dbReference type="RuleBase" id="RU000586"/>
    </source>
</evidence>
<evidence type="ECO:0000256" key="1">
    <source>
        <dbReference type="ARBA" id="ARBA00009469"/>
    </source>
</evidence>
<gene>
    <name evidence="11" type="ORF">AARE701A_LOCUS11372</name>
</gene>
<dbReference type="PANTHER" id="PTHR11377:SF17">
    <property type="entry name" value="GLYCYLPEPTIDE N-TETRADECANOYLTRANSFERASE 1-RELATED"/>
    <property type="match status" value="1"/>
</dbReference>
<dbReference type="EMBL" id="LR999454">
    <property type="protein sequence ID" value="CAE6048697.1"/>
    <property type="molecule type" value="Genomic_DNA"/>
</dbReference>
<dbReference type="InterPro" id="IPR022678">
    <property type="entry name" value="NMT_CS"/>
</dbReference>
<dbReference type="Gene3D" id="3.40.630.170">
    <property type="match status" value="2"/>
</dbReference>
<comment type="function">
    <text evidence="5">Adds a myristoyl group to the N-terminal glycine residue of certain cellular proteins.</text>
</comment>
<evidence type="ECO:0000259" key="9">
    <source>
        <dbReference type="Pfam" id="PF02799"/>
    </source>
</evidence>
<feature type="compositionally biased region" description="Polar residues" evidence="7">
    <location>
        <begin position="18"/>
        <end position="31"/>
    </location>
</feature>
<feature type="domain" description="MTHFR SAM-binding regulatory" evidence="10">
    <location>
        <begin position="541"/>
        <end position="657"/>
    </location>
</feature>
<dbReference type="PANTHER" id="PTHR11377">
    <property type="entry name" value="N-MYRISTOYL TRANSFERASE"/>
    <property type="match status" value="1"/>
</dbReference>
<evidence type="ECO:0000256" key="3">
    <source>
        <dbReference type="ARBA" id="ARBA00022679"/>
    </source>
</evidence>
<dbReference type="PROSITE" id="PS00975">
    <property type="entry name" value="NMT_1"/>
    <property type="match status" value="1"/>
</dbReference>
<dbReference type="InterPro" id="IPR022676">
    <property type="entry name" value="NMT_N"/>
</dbReference>
<evidence type="ECO:0000313" key="12">
    <source>
        <dbReference type="Proteomes" id="UP000682877"/>
    </source>
</evidence>
<dbReference type="GO" id="GO:0004379">
    <property type="term" value="F:glycylpeptide N-tetradecanoyltransferase activity"/>
    <property type="evidence" value="ECO:0007669"/>
    <property type="project" value="UniProtKB-EC"/>
</dbReference>
<evidence type="ECO:0000259" key="10">
    <source>
        <dbReference type="Pfam" id="PF21895"/>
    </source>
</evidence>
<dbReference type="InterPro" id="IPR016181">
    <property type="entry name" value="Acyl_CoA_acyltransferase"/>
</dbReference>